<sequence>MHGGNEFEPPASETAGSGIRLDQPFLADCRARLAFDLFTHTWNSVVLLGLRTGPRRPRELRDEIGGISAKVLNQTLRRLADSGLVERRAYAEAPPRVEYGLTPLGETLMEPLAALATWAAEHGDAVADAQERARESRESREGPAADLGGMVGDPAGGRAATG</sequence>
<evidence type="ECO:0000313" key="7">
    <source>
        <dbReference type="Proteomes" id="UP001140076"/>
    </source>
</evidence>
<evidence type="ECO:0000256" key="1">
    <source>
        <dbReference type="ARBA" id="ARBA00023015"/>
    </source>
</evidence>
<dbReference type="PROSITE" id="PS51118">
    <property type="entry name" value="HTH_HXLR"/>
    <property type="match status" value="1"/>
</dbReference>
<gene>
    <name evidence="6" type="ORF">LG943_27050</name>
</gene>
<evidence type="ECO:0000256" key="2">
    <source>
        <dbReference type="ARBA" id="ARBA00023125"/>
    </source>
</evidence>
<name>A0A9X3NW34_9ACTN</name>
<evidence type="ECO:0000259" key="5">
    <source>
        <dbReference type="PROSITE" id="PS51118"/>
    </source>
</evidence>
<dbReference type="Pfam" id="PF01638">
    <property type="entry name" value="HxlR"/>
    <property type="match status" value="1"/>
</dbReference>
<dbReference type="InterPro" id="IPR036390">
    <property type="entry name" value="WH_DNA-bd_sf"/>
</dbReference>
<dbReference type="AlphaFoldDB" id="A0A9X3NW34"/>
<dbReference type="Gene3D" id="1.10.10.10">
    <property type="entry name" value="Winged helix-like DNA-binding domain superfamily/Winged helix DNA-binding domain"/>
    <property type="match status" value="1"/>
</dbReference>
<dbReference type="PANTHER" id="PTHR33204">
    <property type="entry name" value="TRANSCRIPTIONAL REGULATOR, MARR FAMILY"/>
    <property type="match status" value="1"/>
</dbReference>
<feature type="domain" description="HTH hxlR-type" evidence="5">
    <location>
        <begin position="29"/>
        <end position="127"/>
    </location>
</feature>
<feature type="region of interest" description="Disordered" evidence="4">
    <location>
        <begin position="126"/>
        <end position="162"/>
    </location>
</feature>
<evidence type="ECO:0000256" key="4">
    <source>
        <dbReference type="SAM" id="MobiDB-lite"/>
    </source>
</evidence>
<dbReference type="InterPro" id="IPR002577">
    <property type="entry name" value="HTH_HxlR"/>
</dbReference>
<dbReference type="SUPFAM" id="SSF46785">
    <property type="entry name" value="Winged helix' DNA-binding domain"/>
    <property type="match status" value="1"/>
</dbReference>
<keyword evidence="7" id="KW-1185">Reference proteome</keyword>
<feature type="compositionally biased region" description="Basic and acidic residues" evidence="4">
    <location>
        <begin position="126"/>
        <end position="143"/>
    </location>
</feature>
<dbReference type="EMBL" id="JAJAQC010000092">
    <property type="protein sequence ID" value="MDA0567950.1"/>
    <property type="molecule type" value="Genomic_DNA"/>
</dbReference>
<dbReference type="Proteomes" id="UP001140076">
    <property type="component" value="Unassembled WGS sequence"/>
</dbReference>
<accession>A0A9X3NW34</accession>
<evidence type="ECO:0000313" key="6">
    <source>
        <dbReference type="EMBL" id="MDA0567950.1"/>
    </source>
</evidence>
<protein>
    <submittedName>
        <fullName evidence="6">Helix-turn-helix transcriptional regulator</fullName>
    </submittedName>
</protein>
<proteinExistence type="predicted"/>
<dbReference type="PANTHER" id="PTHR33204:SF37">
    <property type="entry name" value="HTH-TYPE TRANSCRIPTIONAL REGULATOR YODB"/>
    <property type="match status" value="1"/>
</dbReference>
<evidence type="ECO:0000256" key="3">
    <source>
        <dbReference type="ARBA" id="ARBA00023163"/>
    </source>
</evidence>
<comment type="caution">
    <text evidence="6">The sequence shown here is derived from an EMBL/GenBank/DDBJ whole genome shotgun (WGS) entry which is preliminary data.</text>
</comment>
<keyword evidence="2" id="KW-0238">DNA-binding</keyword>
<organism evidence="6 7">
    <name type="scientific">Streptomonospora mangrovi</name>
    <dbReference type="NCBI Taxonomy" id="2883123"/>
    <lineage>
        <taxon>Bacteria</taxon>
        <taxon>Bacillati</taxon>
        <taxon>Actinomycetota</taxon>
        <taxon>Actinomycetes</taxon>
        <taxon>Streptosporangiales</taxon>
        <taxon>Nocardiopsidaceae</taxon>
        <taxon>Streptomonospora</taxon>
    </lineage>
</organism>
<keyword evidence="3" id="KW-0804">Transcription</keyword>
<dbReference type="GO" id="GO:0003677">
    <property type="term" value="F:DNA binding"/>
    <property type="evidence" value="ECO:0007669"/>
    <property type="project" value="UniProtKB-KW"/>
</dbReference>
<reference evidence="6" key="1">
    <citation type="submission" date="2021-10" db="EMBL/GenBank/DDBJ databases">
        <title>Streptomonospora sp. nov., isolated from mangrove soil.</title>
        <authorList>
            <person name="Chen X."/>
            <person name="Ge X."/>
            <person name="Liu W."/>
        </authorList>
    </citation>
    <scope>NUCLEOTIDE SEQUENCE</scope>
    <source>
        <strain evidence="6">S1-112</strain>
    </source>
</reference>
<keyword evidence="1" id="KW-0805">Transcription regulation</keyword>
<dbReference type="InterPro" id="IPR036388">
    <property type="entry name" value="WH-like_DNA-bd_sf"/>
</dbReference>
<dbReference type="RefSeq" id="WP_270075185.1">
    <property type="nucleotide sequence ID" value="NZ_JAJAQC010000092.1"/>
</dbReference>